<comment type="caution">
    <text evidence="3">The sequence shown here is derived from an EMBL/GenBank/DDBJ whole genome shotgun (WGS) entry which is preliminary data.</text>
</comment>
<reference evidence="3" key="1">
    <citation type="submission" date="2021-02" db="EMBL/GenBank/DDBJ databases">
        <authorList>
            <person name="Nowell W R."/>
        </authorList>
    </citation>
    <scope>NUCLEOTIDE SEQUENCE</scope>
</reference>
<protein>
    <submittedName>
        <fullName evidence="3">Uncharacterized protein</fullName>
    </submittedName>
</protein>
<feature type="chain" id="PRO_5032652512" evidence="2">
    <location>
        <begin position="21"/>
        <end position="340"/>
    </location>
</feature>
<feature type="region of interest" description="Disordered" evidence="1">
    <location>
        <begin position="255"/>
        <end position="275"/>
    </location>
</feature>
<dbReference type="AlphaFoldDB" id="A0A815D104"/>
<feature type="signal peptide" evidence="2">
    <location>
        <begin position="1"/>
        <end position="20"/>
    </location>
</feature>
<name>A0A815D104_9BILA</name>
<evidence type="ECO:0000256" key="2">
    <source>
        <dbReference type="SAM" id="SignalP"/>
    </source>
</evidence>
<dbReference type="EMBL" id="CAJNOG010000557">
    <property type="protein sequence ID" value="CAF1295119.1"/>
    <property type="molecule type" value="Genomic_DNA"/>
</dbReference>
<proteinExistence type="predicted"/>
<gene>
    <name evidence="3" type="ORF">JYZ213_LOCUS31994</name>
</gene>
<evidence type="ECO:0000313" key="3">
    <source>
        <dbReference type="EMBL" id="CAF1295119.1"/>
    </source>
</evidence>
<keyword evidence="2" id="KW-0732">Signal</keyword>
<evidence type="ECO:0000256" key="1">
    <source>
        <dbReference type="SAM" id="MobiDB-lite"/>
    </source>
</evidence>
<sequence length="340" mass="37851">MFDYLITFILLLCLPTIALAIKCLECDQIIKLDSSQVLNTIRSECEPKDKSSQMCLSMLTYEFGNENASVIFTHLPEQVMIFTNEHKINTKSISMLFNKDITTISFQSMCLNSSDCVEDVNKTYNMIKNFKHDEFRGKLRERLYVPQLYVHNLTCSNNQGESVSCPNGFCRLIRGDESHVDRSCISQGPNINPSGIFIQSNTEGRSNTTTIFTYACNKPMCNGAQTDAYVKQLIDEYELSSVVLATTAETTKTVTPSTTTTVTPSRTTTRVTTTTKPMVTTTEKPAVVTTSTINKPAAITTEDSTTTTTPESNAAPGILYVTCMNFQWIFPLIVTILSQI</sequence>
<organism evidence="3 4">
    <name type="scientific">Adineta steineri</name>
    <dbReference type="NCBI Taxonomy" id="433720"/>
    <lineage>
        <taxon>Eukaryota</taxon>
        <taxon>Metazoa</taxon>
        <taxon>Spiralia</taxon>
        <taxon>Gnathifera</taxon>
        <taxon>Rotifera</taxon>
        <taxon>Eurotatoria</taxon>
        <taxon>Bdelloidea</taxon>
        <taxon>Adinetida</taxon>
        <taxon>Adinetidae</taxon>
        <taxon>Adineta</taxon>
    </lineage>
</organism>
<dbReference type="Proteomes" id="UP000663845">
    <property type="component" value="Unassembled WGS sequence"/>
</dbReference>
<evidence type="ECO:0000313" key="4">
    <source>
        <dbReference type="Proteomes" id="UP000663845"/>
    </source>
</evidence>
<accession>A0A815D104</accession>